<feature type="region of interest" description="Disordered" evidence="1">
    <location>
        <begin position="1"/>
        <end position="38"/>
    </location>
</feature>
<dbReference type="KEGG" id="ncr:NCU00817"/>
<dbReference type="EMBL" id="CM002236">
    <property type="protein sequence ID" value="EAA35124.1"/>
    <property type="molecule type" value="Genomic_DNA"/>
</dbReference>
<name>Q7SEB7_NEUCR</name>
<feature type="compositionally biased region" description="Basic and acidic residues" evidence="1">
    <location>
        <begin position="665"/>
        <end position="679"/>
    </location>
</feature>
<feature type="region of interest" description="Disordered" evidence="1">
    <location>
        <begin position="222"/>
        <end position="243"/>
    </location>
</feature>
<feature type="compositionally biased region" description="Polar residues" evidence="1">
    <location>
        <begin position="426"/>
        <end position="443"/>
    </location>
</feature>
<dbReference type="PaxDb" id="5141-EFNCRP00000000634"/>
<feature type="region of interest" description="Disordered" evidence="1">
    <location>
        <begin position="297"/>
        <end position="361"/>
    </location>
</feature>
<dbReference type="HOGENOM" id="CLU_424583_0_0_1"/>
<sequence length="679" mass="72118">MRRVYQGPPSNYRPPSSRFATGTNNRREQAAPTGLPGSNPWVENLTEHQTSHLHGSLSFQENAELASRRFIDGGSSATAPPRQQATAQETRSRAMRGVFYDPVRDIDVVLSPLVLLPVAAEPVLGNALSDDGSIETVVATESSPAFSEPNFQQIVGSNTQSSVPNPRVEIDLTTALTIKLSRSRRTLASSFHQIPATAVEPDQYQNHSRVQGTLAQTLPQSAPQFAPPNAPRTSPIPQRNTRPKAPAMFRDISSHDLFLRQPNPEEHEQVRVAASYGFTTSLKPVRERSSDAALYSLQEGQEELPRKKLNKRGGARPGAGRPATKMLRQLAGETTQQPLRAGSLWGRPTSTTSPHSDGSGHAVCVSGAGSLSSSYSGFTLVPSADPYIQPSSSFSAPVGPSGGALEPECASVAGAVYTTGSNTGFASTSSAGTRDHPSSSLSATVGPGDLSGTFPSKDKRRNADGSDIHSVTGNFSAPVSTSVAVLVAASALELLKGQKEKPPRSQLAALDIERVGDAEGGNGDDVSGDVKTGEERREQVVKHTFAKGPENLYKEETPWLQSRNLREGTGEGLRLEAALPKSKAEGTRGTKKPERRMQAEGDGKRQAAVKGTENGNGKRKANAISPLAERAAEEPAKGEPAAKRAKTATMSSSAVSETPVRRSARLRDSAAKNRVTELE</sequence>
<keyword evidence="3" id="KW-1185">Reference proteome</keyword>
<dbReference type="VEuPathDB" id="FungiDB:NCU00817"/>
<dbReference type="AlphaFoldDB" id="Q7SEB7"/>
<evidence type="ECO:0000313" key="2">
    <source>
        <dbReference type="EMBL" id="EAA35124.1"/>
    </source>
</evidence>
<accession>Q7SEB7</accession>
<proteinExistence type="predicted"/>
<protein>
    <submittedName>
        <fullName evidence="2">Uncharacterized protein</fullName>
    </submittedName>
</protein>
<feature type="region of interest" description="Disordered" evidence="1">
    <location>
        <begin position="498"/>
        <end position="679"/>
    </location>
</feature>
<gene>
    <name evidence="2" type="ORF">NCU00817</name>
</gene>
<feature type="compositionally biased region" description="Polar residues" evidence="1">
    <location>
        <begin position="231"/>
        <end position="240"/>
    </location>
</feature>
<feature type="compositionally biased region" description="Basic and acidic residues" evidence="1">
    <location>
        <begin position="582"/>
        <end position="605"/>
    </location>
</feature>
<reference evidence="2 3" key="1">
    <citation type="journal article" date="2003" name="Nature">
        <title>The genome sequence of the filamentous fungus Neurospora crassa.</title>
        <authorList>
            <person name="Galagan J.E."/>
            <person name="Calvo S.E."/>
            <person name="Borkovich K.A."/>
            <person name="Selker E.U."/>
            <person name="Read N.D."/>
            <person name="Jaffe D."/>
            <person name="FitzHugh W."/>
            <person name="Ma L.J."/>
            <person name="Smirnov S."/>
            <person name="Purcell S."/>
            <person name="Rehman B."/>
            <person name="Elkins T."/>
            <person name="Engels R."/>
            <person name="Wang S."/>
            <person name="Nielsen C.B."/>
            <person name="Butler J."/>
            <person name="Endrizzi M."/>
            <person name="Qui D."/>
            <person name="Ianakiev P."/>
            <person name="Bell-Pedersen D."/>
            <person name="Nelson M.A."/>
            <person name="Werner-Washburne M."/>
            <person name="Selitrennikoff C.P."/>
            <person name="Kinsey J.A."/>
            <person name="Braun E.L."/>
            <person name="Zelter A."/>
            <person name="Schulte U."/>
            <person name="Kothe G.O."/>
            <person name="Jedd G."/>
            <person name="Mewes W."/>
            <person name="Staben C."/>
            <person name="Marcotte E."/>
            <person name="Greenberg D."/>
            <person name="Roy A."/>
            <person name="Foley K."/>
            <person name="Naylor J."/>
            <person name="Stange-Thomann N."/>
            <person name="Barrett R."/>
            <person name="Gnerre S."/>
            <person name="Kamal M."/>
            <person name="Kamvysselis M."/>
            <person name="Mauceli E."/>
            <person name="Bielke C."/>
            <person name="Rudd S."/>
            <person name="Frishman D."/>
            <person name="Krystofova S."/>
            <person name="Rasmussen C."/>
            <person name="Metzenberg R.L."/>
            <person name="Perkins D.D."/>
            <person name="Kroken S."/>
            <person name="Cogoni C."/>
            <person name="Macino G."/>
            <person name="Catcheside D."/>
            <person name="Li W."/>
            <person name="Pratt R.J."/>
            <person name="Osmani S.A."/>
            <person name="DeSouza C.P."/>
            <person name="Glass L."/>
            <person name="Orbach M.J."/>
            <person name="Berglund J.A."/>
            <person name="Voelker R."/>
            <person name="Yarden O."/>
            <person name="Plamann M."/>
            <person name="Seiler S."/>
            <person name="Dunlap J."/>
            <person name="Radford A."/>
            <person name="Aramayo R."/>
            <person name="Natvig D.O."/>
            <person name="Alex L.A."/>
            <person name="Mannhaupt G."/>
            <person name="Ebbole D.J."/>
            <person name="Freitag M."/>
            <person name="Paulsen I."/>
            <person name="Sachs M.S."/>
            <person name="Lander E.S."/>
            <person name="Nusbaum C."/>
            <person name="Birren B."/>
        </authorList>
    </citation>
    <scope>NUCLEOTIDE SEQUENCE [LARGE SCALE GENOMIC DNA]</scope>
    <source>
        <strain evidence="3">ATCC 24698 / 74-OR23-1A / CBS 708.71 / DSM 1257 / FGSC 987</strain>
    </source>
</reference>
<dbReference type="GeneID" id="3880503"/>
<evidence type="ECO:0000313" key="3">
    <source>
        <dbReference type="Proteomes" id="UP000001805"/>
    </source>
</evidence>
<dbReference type="OrthoDB" id="10378327at2759"/>
<dbReference type="InParanoid" id="Q7SEB7"/>
<dbReference type="RefSeq" id="XP_964360.1">
    <property type="nucleotide sequence ID" value="XM_959267.1"/>
</dbReference>
<organism evidence="2 3">
    <name type="scientific">Neurospora crassa (strain ATCC 24698 / 74-OR23-1A / CBS 708.71 / DSM 1257 / FGSC 987)</name>
    <dbReference type="NCBI Taxonomy" id="367110"/>
    <lineage>
        <taxon>Eukaryota</taxon>
        <taxon>Fungi</taxon>
        <taxon>Dikarya</taxon>
        <taxon>Ascomycota</taxon>
        <taxon>Pezizomycotina</taxon>
        <taxon>Sordariomycetes</taxon>
        <taxon>Sordariomycetidae</taxon>
        <taxon>Sordariales</taxon>
        <taxon>Sordariaceae</taxon>
        <taxon>Neurospora</taxon>
    </lineage>
</organism>
<feature type="compositionally biased region" description="Basic and acidic residues" evidence="1">
    <location>
        <begin position="531"/>
        <end position="541"/>
    </location>
</feature>
<evidence type="ECO:0000256" key="1">
    <source>
        <dbReference type="SAM" id="MobiDB-lite"/>
    </source>
</evidence>
<feature type="compositionally biased region" description="Basic and acidic residues" evidence="1">
    <location>
        <begin position="630"/>
        <end position="642"/>
    </location>
</feature>
<dbReference type="Proteomes" id="UP000001805">
    <property type="component" value="Chromosome 1, Linkage Group I"/>
</dbReference>
<feature type="region of interest" description="Disordered" evidence="1">
    <location>
        <begin position="426"/>
        <end position="474"/>
    </location>
</feature>